<evidence type="ECO:0000256" key="2">
    <source>
        <dbReference type="PIRSR" id="PIRSR006614-1"/>
    </source>
</evidence>
<comment type="caution">
    <text evidence="5">The sequence shown here is derived from an EMBL/GenBank/DDBJ whole genome shotgun (WGS) entry which is preliminary data.</text>
</comment>
<keyword evidence="1 5" id="KW-0456">Lyase</keyword>
<dbReference type="PROSITE" id="PS01335">
    <property type="entry name" value="METHYLGLYOXAL_SYNTH"/>
    <property type="match status" value="1"/>
</dbReference>
<name>A0A848BWF2_9FIRM</name>
<evidence type="ECO:0000256" key="1">
    <source>
        <dbReference type="HAMAP-Rule" id="MF_00549"/>
    </source>
</evidence>
<dbReference type="CDD" id="cd01422">
    <property type="entry name" value="MGS"/>
    <property type="match status" value="1"/>
</dbReference>
<comment type="function">
    <text evidence="1">Catalyzes the formation of methylglyoxal from dihydroxyacetone phosphate.</text>
</comment>
<dbReference type="Pfam" id="PF02142">
    <property type="entry name" value="MGS"/>
    <property type="match status" value="1"/>
</dbReference>
<reference evidence="5 6" key="1">
    <citation type="submission" date="2020-04" db="EMBL/GenBank/DDBJ databases">
        <authorList>
            <person name="Hitch T.C.A."/>
            <person name="Wylensek D."/>
            <person name="Clavel T."/>
        </authorList>
    </citation>
    <scope>NUCLEOTIDE SEQUENCE [LARGE SCALE GENOMIC DNA]</scope>
    <source>
        <strain evidence="5 6">Oil-RF-744-FAT-WT-6-1</strain>
    </source>
</reference>
<dbReference type="Gene3D" id="3.40.50.1380">
    <property type="entry name" value="Methylglyoxal synthase-like domain"/>
    <property type="match status" value="1"/>
</dbReference>
<sequence length="130" mass="14111">MRTYIALIAHDAKKDAIVKLATQFKNVLSRYPLVGTGETGRRIENETGLTVKQMQPGPMGGDQQIGGMIASDEVLGVVFLRDPLTAQPHEPDVSAFLRLCDVHSVPVATNVTSARILLSALDEKPDLFNL</sequence>
<dbReference type="GO" id="GO:0005829">
    <property type="term" value="C:cytosol"/>
    <property type="evidence" value="ECO:0007669"/>
    <property type="project" value="TreeGrafter"/>
</dbReference>
<dbReference type="InterPro" id="IPR004363">
    <property type="entry name" value="Methylgl_synth"/>
</dbReference>
<evidence type="ECO:0000259" key="3">
    <source>
        <dbReference type="PROSITE" id="PS51855"/>
    </source>
</evidence>
<feature type="binding site" evidence="1">
    <location>
        <position position="14"/>
    </location>
    <ligand>
        <name>substrate</name>
    </ligand>
</feature>
<comment type="caution">
    <text evidence="1">Lacks conserved residue(s) required for the propagation of feature annotation.</text>
</comment>
<dbReference type="InterPro" id="IPR036914">
    <property type="entry name" value="MGS-like_dom_sf"/>
</dbReference>
<keyword evidence="7" id="KW-1185">Reference proteome</keyword>
<evidence type="ECO:0000313" key="5">
    <source>
        <dbReference type="EMBL" id="NME27269.1"/>
    </source>
</evidence>
<evidence type="ECO:0000313" key="7">
    <source>
        <dbReference type="Proteomes" id="UP001605989"/>
    </source>
</evidence>
<dbReference type="GO" id="GO:0008929">
    <property type="term" value="F:methylglyoxal synthase activity"/>
    <property type="evidence" value="ECO:0007669"/>
    <property type="project" value="UniProtKB-UniRule"/>
</dbReference>
<dbReference type="KEGG" id="mhw:ACT01_13540"/>
<dbReference type="PIRSF" id="PIRSF006614">
    <property type="entry name" value="Methylglyox_syn"/>
    <property type="match status" value="1"/>
</dbReference>
<dbReference type="InterPro" id="IPR011607">
    <property type="entry name" value="MGS-like_dom"/>
</dbReference>
<dbReference type="RefSeq" id="WP_059076445.1">
    <property type="nucleotide sequence ID" value="NZ_CP011940.1"/>
</dbReference>
<evidence type="ECO:0000313" key="4">
    <source>
        <dbReference type="EMBL" id="MFG6274132.1"/>
    </source>
</evidence>
<dbReference type="PANTHER" id="PTHR30492">
    <property type="entry name" value="METHYLGLYOXAL SYNTHASE"/>
    <property type="match status" value="1"/>
</dbReference>
<dbReference type="NCBIfam" id="NF003559">
    <property type="entry name" value="PRK05234.1"/>
    <property type="match status" value="1"/>
</dbReference>
<feature type="domain" description="MGS-like" evidence="3">
    <location>
        <begin position="1"/>
        <end position="130"/>
    </location>
</feature>
<dbReference type="EMBL" id="JABAFG010000002">
    <property type="protein sequence ID" value="NME27269.1"/>
    <property type="molecule type" value="Genomic_DNA"/>
</dbReference>
<comment type="catalytic activity">
    <reaction evidence="1">
        <text>dihydroxyacetone phosphate = methylglyoxal + phosphate</text>
        <dbReference type="Rhea" id="RHEA:17937"/>
        <dbReference type="ChEBI" id="CHEBI:17158"/>
        <dbReference type="ChEBI" id="CHEBI:43474"/>
        <dbReference type="ChEBI" id="CHEBI:57642"/>
        <dbReference type="EC" id="4.2.3.3"/>
    </reaction>
</comment>
<dbReference type="NCBIfam" id="TIGR00160">
    <property type="entry name" value="MGSA"/>
    <property type="match status" value="1"/>
</dbReference>
<dbReference type="HAMAP" id="MF_00549">
    <property type="entry name" value="Methylglyoxal_synth"/>
    <property type="match status" value="1"/>
</dbReference>
<dbReference type="PANTHER" id="PTHR30492:SF0">
    <property type="entry name" value="METHYLGLYOXAL SYNTHASE"/>
    <property type="match status" value="1"/>
</dbReference>
<dbReference type="Proteomes" id="UP001605989">
    <property type="component" value="Unassembled WGS sequence"/>
</dbReference>
<dbReference type="AlphaFoldDB" id="A0A848BWF2"/>
<accession>A0A848BWF2</accession>
<dbReference type="PROSITE" id="PS51855">
    <property type="entry name" value="MGS"/>
    <property type="match status" value="1"/>
</dbReference>
<dbReference type="EC" id="4.2.3.3" evidence="1"/>
<gene>
    <name evidence="1 5" type="primary">mgsA</name>
    <name evidence="4" type="ORF">ACGTZG_13155</name>
    <name evidence="5" type="ORF">HF872_01310</name>
</gene>
<dbReference type="InterPro" id="IPR018148">
    <property type="entry name" value="Methylglyoxal_synth_AS"/>
</dbReference>
<dbReference type="SMART" id="SM00851">
    <property type="entry name" value="MGS"/>
    <property type="match status" value="1"/>
</dbReference>
<feature type="binding site" evidence="1">
    <location>
        <position position="10"/>
    </location>
    <ligand>
        <name>substrate</name>
    </ligand>
</feature>
<reference evidence="4 7" key="2">
    <citation type="submission" date="2024-10" db="EMBL/GenBank/DDBJ databases">
        <authorList>
            <person name="Sang B.-I."/>
            <person name="Prabhaharan D."/>
        </authorList>
    </citation>
    <scope>NUCLEOTIDE SEQUENCE [LARGE SCALE GENOMIC DNA]</scope>
    <source>
        <strain evidence="4 7">MH</strain>
    </source>
</reference>
<dbReference type="Proteomes" id="UP000591071">
    <property type="component" value="Unassembled WGS sequence"/>
</dbReference>
<organism evidence="5 6">
    <name type="scientific">Megasphaera hexanoica</name>
    <dbReference type="NCBI Taxonomy" id="1675036"/>
    <lineage>
        <taxon>Bacteria</taxon>
        <taxon>Bacillati</taxon>
        <taxon>Bacillota</taxon>
        <taxon>Negativicutes</taxon>
        <taxon>Veillonellales</taxon>
        <taxon>Veillonellaceae</taxon>
        <taxon>Megasphaera</taxon>
    </lineage>
</organism>
<evidence type="ECO:0000313" key="6">
    <source>
        <dbReference type="Proteomes" id="UP000591071"/>
    </source>
</evidence>
<dbReference type="EMBL" id="JBIEKR010000014">
    <property type="protein sequence ID" value="MFG6274132.1"/>
    <property type="molecule type" value="Genomic_DNA"/>
</dbReference>
<dbReference type="GO" id="GO:0019242">
    <property type="term" value="P:methylglyoxal biosynthetic process"/>
    <property type="evidence" value="ECO:0007669"/>
    <property type="project" value="UniProtKB-UniRule"/>
</dbReference>
<protein>
    <recommendedName>
        <fullName evidence="1">Methylglyoxal synthase</fullName>
        <shortName evidence="1">MGS</shortName>
        <ecNumber evidence="1">4.2.3.3</ecNumber>
    </recommendedName>
</protein>
<dbReference type="SUPFAM" id="SSF52335">
    <property type="entry name" value="Methylglyoxal synthase-like"/>
    <property type="match status" value="1"/>
</dbReference>
<dbReference type="OrthoDB" id="9787147at2"/>
<proteinExistence type="inferred from homology"/>
<feature type="active site" description="Proton donor/acceptor" evidence="1 2">
    <location>
        <position position="62"/>
    </location>
</feature>
<comment type="similarity">
    <text evidence="1">Belongs to the methylglyoxal synthase family.</text>
</comment>
<feature type="binding site" evidence="1">
    <location>
        <position position="89"/>
    </location>
    <ligand>
        <name>substrate</name>
    </ligand>
</feature>